<reference evidence="3" key="1">
    <citation type="journal article" date="2011" name="PLoS Genet.">
        <title>Genomic analysis of the necrotrophic fungal pathogens Sclerotinia sclerotiorum and Botrytis cinerea.</title>
        <authorList>
            <person name="Amselem J."/>
            <person name="Cuomo C.A."/>
            <person name="van Kan J.A."/>
            <person name="Viaud M."/>
            <person name="Benito E.P."/>
            <person name="Couloux A."/>
            <person name="Coutinho P.M."/>
            <person name="de Vries R.P."/>
            <person name="Dyer P.S."/>
            <person name="Fillinger S."/>
            <person name="Fournier E."/>
            <person name="Gout L."/>
            <person name="Hahn M."/>
            <person name="Kohn L."/>
            <person name="Lapalu N."/>
            <person name="Plummer K.M."/>
            <person name="Pradier J.M."/>
            <person name="Quevillon E."/>
            <person name="Sharon A."/>
            <person name="Simon A."/>
            <person name="ten Have A."/>
            <person name="Tudzynski B."/>
            <person name="Tudzynski P."/>
            <person name="Wincker P."/>
            <person name="Andrew M."/>
            <person name="Anthouard V."/>
            <person name="Beever R.E."/>
            <person name="Beffa R."/>
            <person name="Benoit I."/>
            <person name="Bouzid O."/>
            <person name="Brault B."/>
            <person name="Chen Z."/>
            <person name="Choquer M."/>
            <person name="Collemare J."/>
            <person name="Cotton P."/>
            <person name="Danchin E.G."/>
            <person name="Da Silva C."/>
            <person name="Gautier A."/>
            <person name="Giraud C."/>
            <person name="Giraud T."/>
            <person name="Gonzalez C."/>
            <person name="Grossetete S."/>
            <person name="Guldener U."/>
            <person name="Henrissat B."/>
            <person name="Howlett B.J."/>
            <person name="Kodira C."/>
            <person name="Kretschmer M."/>
            <person name="Lappartient A."/>
            <person name="Leroch M."/>
            <person name="Levis C."/>
            <person name="Mauceli E."/>
            <person name="Neuveglise C."/>
            <person name="Oeser B."/>
            <person name="Pearson M."/>
            <person name="Poulain J."/>
            <person name="Poussereau N."/>
            <person name="Quesneville H."/>
            <person name="Rascle C."/>
            <person name="Schumacher J."/>
            <person name="Segurens B."/>
            <person name="Sexton A."/>
            <person name="Silva E."/>
            <person name="Sirven C."/>
            <person name="Soanes D.M."/>
            <person name="Talbot N.J."/>
            <person name="Templeton M."/>
            <person name="Yandava C."/>
            <person name="Yarden O."/>
            <person name="Zeng Q."/>
            <person name="Rollins J.A."/>
            <person name="Lebrun M.H."/>
            <person name="Dickman M."/>
        </authorList>
    </citation>
    <scope>NUCLEOTIDE SEQUENCE [LARGE SCALE GENOMIC DNA]</scope>
    <source>
        <strain evidence="3">T4</strain>
    </source>
</reference>
<dbReference type="InParanoid" id="G2Y071"/>
<proteinExistence type="predicted"/>
<dbReference type="Proteomes" id="UP000008177">
    <property type="component" value="Unplaced contigs"/>
</dbReference>
<dbReference type="HOGENOM" id="CLU_2385889_0_0_1"/>
<dbReference type="EMBL" id="FQ790281">
    <property type="protein sequence ID" value="CCD46386.1"/>
    <property type="molecule type" value="Genomic_DNA"/>
</dbReference>
<evidence type="ECO:0000256" key="1">
    <source>
        <dbReference type="SAM" id="MobiDB-lite"/>
    </source>
</evidence>
<feature type="region of interest" description="Disordered" evidence="1">
    <location>
        <begin position="19"/>
        <end position="46"/>
    </location>
</feature>
<evidence type="ECO:0000313" key="2">
    <source>
        <dbReference type="EMBL" id="CCD46386.1"/>
    </source>
</evidence>
<name>G2Y071_BOTF4</name>
<evidence type="ECO:0000313" key="3">
    <source>
        <dbReference type="Proteomes" id="UP000008177"/>
    </source>
</evidence>
<protein>
    <submittedName>
        <fullName evidence="2">Uncharacterized protein</fullName>
    </submittedName>
</protein>
<sequence length="94" mass="10648">MCLDIKVTGVYSTWAVGRRYGSRSSRRQSTLEHSVDAGSPGRQQAGRHHIGCWNCTLESLDTAHWNCTLDDRVRMRRTTDDGRRTGHVIIEAPH</sequence>
<organism evidence="2 3">
    <name type="scientific">Botryotinia fuckeliana (strain T4)</name>
    <name type="common">Noble rot fungus</name>
    <name type="synonym">Botrytis cinerea</name>
    <dbReference type="NCBI Taxonomy" id="999810"/>
    <lineage>
        <taxon>Eukaryota</taxon>
        <taxon>Fungi</taxon>
        <taxon>Dikarya</taxon>
        <taxon>Ascomycota</taxon>
        <taxon>Pezizomycotina</taxon>
        <taxon>Leotiomycetes</taxon>
        <taxon>Helotiales</taxon>
        <taxon>Sclerotiniaceae</taxon>
        <taxon>Botrytis</taxon>
    </lineage>
</organism>
<accession>G2Y071</accession>
<dbReference type="AlphaFoldDB" id="G2Y071"/>
<gene>
    <name evidence="2" type="ORF">BofuT4_uP119360.1</name>
</gene>